<comment type="catalytic activity">
    <reaction evidence="1 7">
        <text>6-phospho-D-glucono-1,5-lactone + H2O = 6-phospho-D-gluconate + H(+)</text>
        <dbReference type="Rhea" id="RHEA:12556"/>
        <dbReference type="ChEBI" id="CHEBI:15377"/>
        <dbReference type="ChEBI" id="CHEBI:15378"/>
        <dbReference type="ChEBI" id="CHEBI:57955"/>
        <dbReference type="ChEBI" id="CHEBI:58759"/>
        <dbReference type="EC" id="3.1.1.31"/>
    </reaction>
</comment>
<evidence type="ECO:0000313" key="10">
    <source>
        <dbReference type="Proteomes" id="UP000593765"/>
    </source>
</evidence>
<evidence type="ECO:0000256" key="5">
    <source>
        <dbReference type="ARBA" id="ARBA00013198"/>
    </source>
</evidence>
<dbReference type="UniPathway" id="UPA00115">
    <property type="reaction ID" value="UER00409"/>
</dbReference>
<dbReference type="AlphaFoldDB" id="A0A7M2WZK5"/>
<dbReference type="InterPro" id="IPR006148">
    <property type="entry name" value="Glc/Gal-6P_isomerase"/>
</dbReference>
<evidence type="ECO:0000256" key="3">
    <source>
        <dbReference type="ARBA" id="ARBA00004961"/>
    </source>
</evidence>
<dbReference type="Proteomes" id="UP000593765">
    <property type="component" value="Chromosome"/>
</dbReference>
<keyword evidence="10" id="KW-1185">Reference proteome</keyword>
<sequence length="271" mass="29431">MQNLPLLVSDFRSNLHPIMSLPEIKVLPDIPAIALEAAERIVAAAAAAVREGRMFSLSLSGGSTPKALYELLASSHYRSQIDWVHTELFFGDERGVPPDHPDSNYAMAYRALLSKVPIPGDNIYRIRGEIEATEAAKEYGLMLKEKFGSGGVDLALLGLGADGHTASLFPGTPAVREQDHRMVGQLVENSTTGKSWRITMTAPFLNRSRAVLFMVAGTDKSGAVQQVIEGAREPEKFPAQLIDPALTKITWLLDPAAAGMYDAEEGEWSEV</sequence>
<dbReference type="NCBIfam" id="TIGR01198">
    <property type="entry name" value="pgl"/>
    <property type="match status" value="1"/>
</dbReference>
<evidence type="ECO:0000256" key="6">
    <source>
        <dbReference type="ARBA" id="ARBA00020337"/>
    </source>
</evidence>
<evidence type="ECO:0000256" key="1">
    <source>
        <dbReference type="ARBA" id="ARBA00000832"/>
    </source>
</evidence>
<comment type="similarity">
    <text evidence="4 7">Belongs to the glucosamine/galactosamine-6-phosphate isomerase family. 6-phosphogluconolactonase subfamily.</text>
</comment>
<evidence type="ECO:0000256" key="4">
    <source>
        <dbReference type="ARBA" id="ARBA00010662"/>
    </source>
</evidence>
<dbReference type="SUPFAM" id="SSF100950">
    <property type="entry name" value="NagB/RpiA/CoA transferase-like"/>
    <property type="match status" value="1"/>
</dbReference>
<dbReference type="GO" id="GO:0017057">
    <property type="term" value="F:6-phosphogluconolactonase activity"/>
    <property type="evidence" value="ECO:0007669"/>
    <property type="project" value="UniProtKB-UniRule"/>
</dbReference>
<accession>A0A7M2WZK5</accession>
<organism evidence="9 10">
    <name type="scientific">Humisphaera borealis</name>
    <dbReference type="NCBI Taxonomy" id="2807512"/>
    <lineage>
        <taxon>Bacteria</taxon>
        <taxon>Pseudomonadati</taxon>
        <taxon>Planctomycetota</taxon>
        <taxon>Phycisphaerae</taxon>
        <taxon>Tepidisphaerales</taxon>
        <taxon>Tepidisphaeraceae</taxon>
        <taxon>Humisphaera</taxon>
    </lineage>
</organism>
<name>A0A7M2WZK5_9BACT</name>
<reference evidence="9 10" key="1">
    <citation type="submission" date="2020-10" db="EMBL/GenBank/DDBJ databases">
        <title>Wide distribution of Phycisphaera-like planctomycetes from WD2101 soil group in peatlands and genome analysis of the first cultivated representative.</title>
        <authorList>
            <person name="Dedysh S.N."/>
            <person name="Beletsky A.V."/>
            <person name="Ivanova A."/>
            <person name="Kulichevskaya I.S."/>
            <person name="Suzina N.E."/>
            <person name="Philippov D.A."/>
            <person name="Rakitin A.L."/>
            <person name="Mardanov A.V."/>
            <person name="Ravin N.V."/>
        </authorList>
    </citation>
    <scope>NUCLEOTIDE SEQUENCE [LARGE SCALE GENOMIC DNA]</scope>
    <source>
        <strain evidence="9 10">M1803</strain>
    </source>
</reference>
<dbReference type="InterPro" id="IPR039104">
    <property type="entry name" value="6PGL"/>
</dbReference>
<dbReference type="InterPro" id="IPR005900">
    <property type="entry name" value="6-phosphogluconolactonase_DevB"/>
</dbReference>
<comment type="function">
    <text evidence="2 7">Hydrolysis of 6-phosphogluconolactone to 6-phosphogluconate.</text>
</comment>
<dbReference type="PANTHER" id="PTHR11054:SF0">
    <property type="entry name" value="6-PHOSPHOGLUCONOLACTONASE"/>
    <property type="match status" value="1"/>
</dbReference>
<gene>
    <name evidence="7 9" type="primary">pgl</name>
    <name evidence="9" type="ORF">IPV69_05450</name>
</gene>
<dbReference type="EMBL" id="CP063458">
    <property type="protein sequence ID" value="QOV90804.1"/>
    <property type="molecule type" value="Genomic_DNA"/>
</dbReference>
<dbReference type="RefSeq" id="WP_206293907.1">
    <property type="nucleotide sequence ID" value="NZ_CP063458.1"/>
</dbReference>
<dbReference type="PANTHER" id="PTHR11054">
    <property type="entry name" value="6-PHOSPHOGLUCONOLACTONASE"/>
    <property type="match status" value="1"/>
</dbReference>
<comment type="pathway">
    <text evidence="3 7">Carbohydrate degradation; pentose phosphate pathway; D-ribulose 5-phosphate from D-glucose 6-phosphate (oxidative stage): step 2/3.</text>
</comment>
<evidence type="ECO:0000256" key="7">
    <source>
        <dbReference type="RuleBase" id="RU365095"/>
    </source>
</evidence>
<dbReference type="Gene3D" id="3.40.50.1360">
    <property type="match status" value="1"/>
</dbReference>
<evidence type="ECO:0000256" key="2">
    <source>
        <dbReference type="ARBA" id="ARBA00002681"/>
    </source>
</evidence>
<protein>
    <recommendedName>
        <fullName evidence="6 7">6-phosphogluconolactonase</fullName>
        <shortName evidence="7">6PGL</shortName>
        <ecNumber evidence="5 7">3.1.1.31</ecNumber>
    </recommendedName>
</protein>
<dbReference type="InterPro" id="IPR037171">
    <property type="entry name" value="NagB/RpiA_transferase-like"/>
</dbReference>
<keyword evidence="7 9" id="KW-0378">Hydrolase</keyword>
<evidence type="ECO:0000313" key="9">
    <source>
        <dbReference type="EMBL" id="QOV90804.1"/>
    </source>
</evidence>
<proteinExistence type="inferred from homology"/>
<dbReference type="EC" id="3.1.1.31" evidence="5 7"/>
<dbReference type="GO" id="GO:0006098">
    <property type="term" value="P:pentose-phosphate shunt"/>
    <property type="evidence" value="ECO:0007669"/>
    <property type="project" value="UniProtKB-UniPathway"/>
</dbReference>
<dbReference type="KEGG" id="hbs:IPV69_05450"/>
<evidence type="ECO:0000259" key="8">
    <source>
        <dbReference type="Pfam" id="PF01182"/>
    </source>
</evidence>
<dbReference type="CDD" id="cd01400">
    <property type="entry name" value="6PGL"/>
    <property type="match status" value="1"/>
</dbReference>
<dbReference type="Pfam" id="PF01182">
    <property type="entry name" value="Glucosamine_iso"/>
    <property type="match status" value="1"/>
</dbReference>
<dbReference type="GO" id="GO:0005975">
    <property type="term" value="P:carbohydrate metabolic process"/>
    <property type="evidence" value="ECO:0007669"/>
    <property type="project" value="UniProtKB-UniRule"/>
</dbReference>
<feature type="domain" description="Glucosamine/galactosamine-6-phosphate isomerase" evidence="8">
    <location>
        <begin position="32"/>
        <end position="251"/>
    </location>
</feature>